<dbReference type="EMBL" id="WMIA01000010">
    <property type="protein sequence ID" value="MTF39162.1"/>
    <property type="molecule type" value="Genomic_DNA"/>
</dbReference>
<feature type="transmembrane region" description="Helical" evidence="7">
    <location>
        <begin position="45"/>
        <end position="67"/>
    </location>
</feature>
<evidence type="ECO:0000313" key="10">
    <source>
        <dbReference type="Proteomes" id="UP000437131"/>
    </source>
</evidence>
<sequence>MKTISQKMIIGLFFCVFLSLFSEVLLSPFYPLFFSKVFGVQDLSYAGYYIFICRLTVVLFTPIWGFLAKRFEARKLLSVGQLGTAVMTAMMALTQNVYQFTFITVLLLIFKSSYFLLYPLIIELGGEHRRSTLTGVYQAVFHGAIVSSTVVGAWVLNLQHPLHLFYGVALGDVLQFALCFMLLKNIPKLNQQKNIAKNVDSGKNPWGFIIAIGLVVLTFQLANNLVRPYFTAYVTEPKPFGVDLITSSFLFLIPSVMAIASMPFIRRFATSSRLSMLYTTGIMLLIGSLYLQGFSQSLPIFVMARVIYGFFLAITQGVLELKLFENSKSNHLHFNYGLITSFANIGHLGAPLLASSLVNSYGLAFPLIAAATLCILNLALAKFTIFRLKLSEGFS</sequence>
<feature type="transmembrane region" description="Helical" evidence="7">
    <location>
        <begin position="333"/>
        <end position="354"/>
    </location>
</feature>
<keyword evidence="2" id="KW-0813">Transport</keyword>
<keyword evidence="5 7" id="KW-1133">Transmembrane helix</keyword>
<feature type="transmembrane region" description="Helical" evidence="7">
    <location>
        <begin position="76"/>
        <end position="94"/>
    </location>
</feature>
<evidence type="ECO:0000313" key="9">
    <source>
        <dbReference type="EMBL" id="MTF39162.1"/>
    </source>
</evidence>
<feature type="transmembrane region" description="Helical" evidence="7">
    <location>
        <begin position="133"/>
        <end position="156"/>
    </location>
</feature>
<feature type="transmembrane region" description="Helical" evidence="7">
    <location>
        <begin position="242"/>
        <end position="265"/>
    </location>
</feature>
<dbReference type="PANTHER" id="PTHR43414:SF6">
    <property type="entry name" value="MULTIDRUG RESISTANCE PROTEIN MDTG"/>
    <property type="match status" value="1"/>
</dbReference>
<gene>
    <name evidence="9" type="ORF">GGC33_09500</name>
</gene>
<dbReference type="GO" id="GO:0022857">
    <property type="term" value="F:transmembrane transporter activity"/>
    <property type="evidence" value="ECO:0007669"/>
    <property type="project" value="InterPro"/>
</dbReference>
<evidence type="ECO:0000256" key="5">
    <source>
        <dbReference type="ARBA" id="ARBA00022989"/>
    </source>
</evidence>
<keyword evidence="3" id="KW-1003">Cell membrane</keyword>
<dbReference type="GO" id="GO:0005886">
    <property type="term" value="C:plasma membrane"/>
    <property type="evidence" value="ECO:0007669"/>
    <property type="project" value="UniProtKB-SubCell"/>
</dbReference>
<comment type="caution">
    <text evidence="9">The sequence shown here is derived from an EMBL/GenBank/DDBJ whole genome shotgun (WGS) entry which is preliminary data.</text>
</comment>
<feature type="domain" description="Major facilitator superfamily (MFS) profile" evidence="8">
    <location>
        <begin position="8"/>
        <end position="389"/>
    </location>
</feature>
<reference evidence="9 10" key="1">
    <citation type="submission" date="2019-11" db="EMBL/GenBank/DDBJ databases">
        <title>Isolation of a new High Light Tolerant Cyanobacteria.</title>
        <authorList>
            <person name="Dobson Z."/>
            <person name="Vaughn N."/>
            <person name="Vaughn M."/>
            <person name="Fromme P."/>
            <person name="Mazor Y."/>
        </authorList>
    </citation>
    <scope>NUCLEOTIDE SEQUENCE [LARGE SCALE GENOMIC DNA]</scope>
    <source>
        <strain evidence="9 10">0216</strain>
    </source>
</reference>
<dbReference type="PROSITE" id="PS50850">
    <property type="entry name" value="MFS"/>
    <property type="match status" value="1"/>
</dbReference>
<accession>A0A844GVT7</accession>
<dbReference type="SUPFAM" id="SSF103473">
    <property type="entry name" value="MFS general substrate transporter"/>
    <property type="match status" value="1"/>
</dbReference>
<evidence type="ECO:0000259" key="8">
    <source>
        <dbReference type="PROSITE" id="PS50850"/>
    </source>
</evidence>
<dbReference type="PANTHER" id="PTHR43414">
    <property type="entry name" value="MULTIDRUG RESISTANCE PROTEIN MDTG"/>
    <property type="match status" value="1"/>
</dbReference>
<evidence type="ECO:0000256" key="3">
    <source>
        <dbReference type="ARBA" id="ARBA00022475"/>
    </source>
</evidence>
<organism evidence="9 10">
    <name type="scientific">Cyanobacterium aponinum 0216</name>
    <dbReference type="NCBI Taxonomy" id="2676140"/>
    <lineage>
        <taxon>Bacteria</taxon>
        <taxon>Bacillati</taxon>
        <taxon>Cyanobacteriota</taxon>
        <taxon>Cyanophyceae</taxon>
        <taxon>Oscillatoriophycideae</taxon>
        <taxon>Chroococcales</taxon>
        <taxon>Geminocystaceae</taxon>
        <taxon>Cyanobacterium</taxon>
    </lineage>
</organism>
<dbReference type="InterPro" id="IPR011701">
    <property type="entry name" value="MFS"/>
</dbReference>
<evidence type="ECO:0000256" key="7">
    <source>
        <dbReference type="SAM" id="Phobius"/>
    </source>
</evidence>
<dbReference type="Proteomes" id="UP000437131">
    <property type="component" value="Unassembled WGS sequence"/>
</dbReference>
<dbReference type="AlphaFoldDB" id="A0A844GVT7"/>
<feature type="transmembrane region" description="Helical" evidence="7">
    <location>
        <begin position="204"/>
        <end position="222"/>
    </location>
</feature>
<name>A0A844GVT7_9CHRO</name>
<feature type="transmembrane region" description="Helical" evidence="7">
    <location>
        <begin position="300"/>
        <end position="321"/>
    </location>
</feature>
<proteinExistence type="predicted"/>
<feature type="transmembrane region" description="Helical" evidence="7">
    <location>
        <begin position="277"/>
        <end position="294"/>
    </location>
</feature>
<evidence type="ECO:0000256" key="4">
    <source>
        <dbReference type="ARBA" id="ARBA00022692"/>
    </source>
</evidence>
<dbReference type="Pfam" id="PF07690">
    <property type="entry name" value="MFS_1"/>
    <property type="match status" value="1"/>
</dbReference>
<dbReference type="Gene3D" id="1.20.1250.20">
    <property type="entry name" value="MFS general substrate transporter like domains"/>
    <property type="match status" value="1"/>
</dbReference>
<feature type="transmembrane region" description="Helical" evidence="7">
    <location>
        <begin position="100"/>
        <end position="121"/>
    </location>
</feature>
<dbReference type="InterPro" id="IPR020846">
    <property type="entry name" value="MFS_dom"/>
</dbReference>
<keyword evidence="6 7" id="KW-0472">Membrane</keyword>
<feature type="transmembrane region" description="Helical" evidence="7">
    <location>
        <begin position="360"/>
        <end position="380"/>
    </location>
</feature>
<comment type="subcellular location">
    <subcellularLocation>
        <location evidence="1">Cell membrane</location>
        <topology evidence="1">Multi-pass membrane protein</topology>
    </subcellularLocation>
</comment>
<dbReference type="InterPro" id="IPR036259">
    <property type="entry name" value="MFS_trans_sf"/>
</dbReference>
<keyword evidence="4 7" id="KW-0812">Transmembrane</keyword>
<protein>
    <submittedName>
        <fullName evidence="9">MFS transporter</fullName>
    </submittedName>
</protein>
<evidence type="ECO:0000256" key="1">
    <source>
        <dbReference type="ARBA" id="ARBA00004651"/>
    </source>
</evidence>
<dbReference type="RefSeq" id="WP_155083882.1">
    <property type="nucleotide sequence ID" value="NZ_WMIA01000010.1"/>
</dbReference>
<evidence type="ECO:0000256" key="6">
    <source>
        <dbReference type="ARBA" id="ARBA00023136"/>
    </source>
</evidence>
<evidence type="ECO:0000256" key="2">
    <source>
        <dbReference type="ARBA" id="ARBA00022448"/>
    </source>
</evidence>
<feature type="transmembrane region" description="Helical" evidence="7">
    <location>
        <begin position="162"/>
        <end position="183"/>
    </location>
</feature>